<evidence type="ECO:0000313" key="3">
    <source>
        <dbReference type="Proteomes" id="UP000313359"/>
    </source>
</evidence>
<proteinExistence type="predicted"/>
<evidence type="ECO:0000313" key="2">
    <source>
        <dbReference type="EMBL" id="RPD53868.1"/>
    </source>
</evidence>
<dbReference type="SUPFAM" id="SSF81383">
    <property type="entry name" value="F-box domain"/>
    <property type="match status" value="1"/>
</dbReference>
<feature type="chain" id="PRO_5022851956" description="F-box domain-containing protein" evidence="1">
    <location>
        <begin position="18"/>
        <end position="449"/>
    </location>
</feature>
<keyword evidence="1" id="KW-0732">Signal</keyword>
<dbReference type="Gene3D" id="1.20.1280.50">
    <property type="match status" value="1"/>
</dbReference>
<dbReference type="OrthoDB" id="2758680at2759"/>
<evidence type="ECO:0008006" key="4">
    <source>
        <dbReference type="Google" id="ProtNLM"/>
    </source>
</evidence>
<keyword evidence="3" id="KW-1185">Reference proteome</keyword>
<dbReference type="SUPFAM" id="SSF52047">
    <property type="entry name" value="RNI-like"/>
    <property type="match status" value="1"/>
</dbReference>
<dbReference type="Proteomes" id="UP000313359">
    <property type="component" value="Unassembled WGS sequence"/>
</dbReference>
<dbReference type="AlphaFoldDB" id="A0A5C2RQD8"/>
<name>A0A5C2RQD8_9APHY</name>
<gene>
    <name evidence="2" type="ORF">L227DRAFT_616672</name>
</gene>
<dbReference type="EMBL" id="ML122314">
    <property type="protein sequence ID" value="RPD53868.1"/>
    <property type="molecule type" value="Genomic_DNA"/>
</dbReference>
<protein>
    <recommendedName>
        <fullName evidence="4">F-box domain-containing protein</fullName>
    </recommendedName>
</protein>
<sequence>MAFLTTLAPELLLKILACLLKDPPSLLRCAHVCRALRPYALEVFFRDIELVETTKSVDRTREFAELLESNHTIASCIRTLRLAVDLSRRRDGPISPVMLHFNVLFEDMRISYGRETWADPSEYPYVLGNIHLHRLSYLRDLALDDGMMLKDPVREVVAMLQVLPRLERLRLRGVLVASMSPTPRTFQGSIAALPVAKDKPHMSLKTLELDYAPKFPLYELVRQLLEEFGDGLRLESLVARCPQWENLVEHHAGWIPFISAMKASLRHLDISTGERDYGMLAGREGSDDTLSCHTSLFDVLRECEDLRTLRLDYILPTIISRRSIDLHRADFLQSLCVLLESRPALSDHLEQLTLDMVDWNEIMVSVDRTLADRLSRVLTDAKHYPEFKMFRLEVLVEDALYSDEEMPTLEEENMVVFMRWIDVFDGFLPYSQQDHGRVKFKFTVFSAPS</sequence>
<feature type="signal peptide" evidence="1">
    <location>
        <begin position="1"/>
        <end position="17"/>
    </location>
</feature>
<evidence type="ECO:0000256" key="1">
    <source>
        <dbReference type="SAM" id="SignalP"/>
    </source>
</evidence>
<dbReference type="InterPro" id="IPR036047">
    <property type="entry name" value="F-box-like_dom_sf"/>
</dbReference>
<organism evidence="2 3">
    <name type="scientific">Lentinus tigrinus ALCF2SS1-6</name>
    <dbReference type="NCBI Taxonomy" id="1328759"/>
    <lineage>
        <taxon>Eukaryota</taxon>
        <taxon>Fungi</taxon>
        <taxon>Dikarya</taxon>
        <taxon>Basidiomycota</taxon>
        <taxon>Agaricomycotina</taxon>
        <taxon>Agaricomycetes</taxon>
        <taxon>Polyporales</taxon>
        <taxon>Polyporaceae</taxon>
        <taxon>Lentinus</taxon>
    </lineage>
</organism>
<accession>A0A5C2RQD8</accession>
<reference evidence="2" key="1">
    <citation type="journal article" date="2018" name="Genome Biol. Evol.">
        <title>Genomics and development of Lentinus tigrinus, a white-rot wood-decaying mushroom with dimorphic fruiting bodies.</title>
        <authorList>
            <person name="Wu B."/>
            <person name="Xu Z."/>
            <person name="Knudson A."/>
            <person name="Carlson A."/>
            <person name="Chen N."/>
            <person name="Kovaka S."/>
            <person name="LaButti K."/>
            <person name="Lipzen A."/>
            <person name="Pennachio C."/>
            <person name="Riley R."/>
            <person name="Schakwitz W."/>
            <person name="Umezawa K."/>
            <person name="Ohm R.A."/>
            <person name="Grigoriev I.V."/>
            <person name="Nagy L.G."/>
            <person name="Gibbons J."/>
            <person name="Hibbett D."/>
        </authorList>
    </citation>
    <scope>NUCLEOTIDE SEQUENCE [LARGE SCALE GENOMIC DNA]</scope>
    <source>
        <strain evidence="2">ALCF2SS1-6</strain>
    </source>
</reference>